<evidence type="ECO:0000259" key="5">
    <source>
        <dbReference type="Pfam" id="PF04586"/>
    </source>
</evidence>
<feature type="compositionally biased region" description="Acidic residues" evidence="4">
    <location>
        <begin position="188"/>
        <end position="215"/>
    </location>
</feature>
<sequence length="241" mass="26215">MEKKAFAGKIEVKFAETEGATARTFEGYGAVFSNVDQARDIIAPGAFSVTLEEHKSAGTMPAMFFNHDAFALPIGVWTDLIEESTGLKASGQFLDTTAGRDAYAAVKAGAVTGLSIGYIATGYEIDRKTRTITEAKLIEISVVTFPCNELARVASAKNQDNDMDEYLKKKLTDAGFGEDAITKLFDSRDDDTTDDEVMDDDDEKSGDVEEDANDEQEAKYHEAALAAIRSSVATIKEMYVR</sequence>
<keyword evidence="1" id="KW-1188">Viral release from host cell</keyword>
<accession>A0A7W6AFW7</accession>
<organism evidence="6 7">
    <name type="scientific">Sphingomonas pseudosanguinis</name>
    <dbReference type="NCBI Taxonomy" id="413712"/>
    <lineage>
        <taxon>Bacteria</taxon>
        <taxon>Pseudomonadati</taxon>
        <taxon>Pseudomonadota</taxon>
        <taxon>Alphaproteobacteria</taxon>
        <taxon>Sphingomonadales</taxon>
        <taxon>Sphingomonadaceae</taxon>
        <taxon>Sphingomonas</taxon>
    </lineage>
</organism>
<dbReference type="InterPro" id="IPR054613">
    <property type="entry name" value="Peptidase_S78_dom"/>
</dbReference>
<evidence type="ECO:0000313" key="6">
    <source>
        <dbReference type="EMBL" id="MBB3881168.1"/>
    </source>
</evidence>
<gene>
    <name evidence="6" type="ORF">GGR48_003631</name>
</gene>
<dbReference type="NCBIfam" id="TIGR01543">
    <property type="entry name" value="proheadase_HK97"/>
    <property type="match status" value="1"/>
</dbReference>
<feature type="region of interest" description="Disordered" evidence="4">
    <location>
        <begin position="187"/>
        <end position="219"/>
    </location>
</feature>
<dbReference type="AlphaFoldDB" id="A0A7W6AFW7"/>
<evidence type="ECO:0000256" key="4">
    <source>
        <dbReference type="SAM" id="MobiDB-lite"/>
    </source>
</evidence>
<dbReference type="Pfam" id="PF04586">
    <property type="entry name" value="Peptidase_S78"/>
    <property type="match status" value="1"/>
</dbReference>
<keyword evidence="7" id="KW-1185">Reference proteome</keyword>
<dbReference type="Proteomes" id="UP000538670">
    <property type="component" value="Unassembled WGS sequence"/>
</dbReference>
<dbReference type="InterPro" id="IPR006433">
    <property type="entry name" value="Prohead_protease"/>
</dbReference>
<evidence type="ECO:0000256" key="3">
    <source>
        <dbReference type="ARBA" id="ARBA00022801"/>
    </source>
</evidence>
<reference evidence="6 7" key="1">
    <citation type="submission" date="2020-08" db="EMBL/GenBank/DDBJ databases">
        <title>Genomic Encyclopedia of Type Strains, Phase IV (KMG-IV): sequencing the most valuable type-strain genomes for metagenomic binning, comparative biology and taxonomic classification.</title>
        <authorList>
            <person name="Goeker M."/>
        </authorList>
    </citation>
    <scope>NUCLEOTIDE SEQUENCE [LARGE SCALE GENOMIC DNA]</scope>
    <source>
        <strain evidence="6 7">DSM 19512</strain>
    </source>
</reference>
<evidence type="ECO:0000256" key="1">
    <source>
        <dbReference type="ARBA" id="ARBA00022612"/>
    </source>
</evidence>
<keyword evidence="3" id="KW-0378">Hydrolase</keyword>
<dbReference type="RefSeq" id="WP_183953183.1">
    <property type="nucleotide sequence ID" value="NZ_JACIDH010000042.1"/>
</dbReference>
<dbReference type="GO" id="GO:0008233">
    <property type="term" value="F:peptidase activity"/>
    <property type="evidence" value="ECO:0007669"/>
    <property type="project" value="UniProtKB-KW"/>
</dbReference>
<comment type="caution">
    <text evidence="6">The sequence shown here is derived from an EMBL/GenBank/DDBJ whole genome shotgun (WGS) entry which is preliminary data.</text>
</comment>
<evidence type="ECO:0000313" key="7">
    <source>
        <dbReference type="Proteomes" id="UP000538670"/>
    </source>
</evidence>
<feature type="domain" description="Prohead serine protease" evidence="5">
    <location>
        <begin position="14"/>
        <end position="159"/>
    </location>
</feature>
<protein>
    <recommendedName>
        <fullName evidence="5">Prohead serine protease domain-containing protein</fullName>
    </recommendedName>
</protein>
<evidence type="ECO:0000256" key="2">
    <source>
        <dbReference type="ARBA" id="ARBA00022670"/>
    </source>
</evidence>
<dbReference type="GO" id="GO:0006508">
    <property type="term" value="P:proteolysis"/>
    <property type="evidence" value="ECO:0007669"/>
    <property type="project" value="UniProtKB-KW"/>
</dbReference>
<name>A0A7W6AFW7_9SPHN</name>
<dbReference type="EMBL" id="JACIDH010000042">
    <property type="protein sequence ID" value="MBB3881168.1"/>
    <property type="molecule type" value="Genomic_DNA"/>
</dbReference>
<keyword evidence="2" id="KW-0645">Protease</keyword>
<proteinExistence type="predicted"/>